<name>A0ABD0LJC6_9CAEN</name>
<organism evidence="1 2">
    <name type="scientific">Batillaria attramentaria</name>
    <dbReference type="NCBI Taxonomy" id="370345"/>
    <lineage>
        <taxon>Eukaryota</taxon>
        <taxon>Metazoa</taxon>
        <taxon>Spiralia</taxon>
        <taxon>Lophotrochozoa</taxon>
        <taxon>Mollusca</taxon>
        <taxon>Gastropoda</taxon>
        <taxon>Caenogastropoda</taxon>
        <taxon>Sorbeoconcha</taxon>
        <taxon>Cerithioidea</taxon>
        <taxon>Batillariidae</taxon>
        <taxon>Batillaria</taxon>
    </lineage>
</organism>
<dbReference type="AlphaFoldDB" id="A0ABD0LJC6"/>
<proteinExistence type="predicted"/>
<sequence>MGAGLSNLAALTRVTKHWACERQHLQQNRGYLPRSYIGNPPSTSDGHLTTITANRKSLNTPRVRCRHFVNTPYVKVTPNKCTEWQTFCVHPVVTS</sequence>
<comment type="caution">
    <text evidence="1">The sequence shown here is derived from an EMBL/GenBank/DDBJ whole genome shotgun (WGS) entry which is preliminary data.</text>
</comment>
<dbReference type="EMBL" id="JACVVK020000043">
    <property type="protein sequence ID" value="KAK7499631.1"/>
    <property type="molecule type" value="Genomic_DNA"/>
</dbReference>
<protein>
    <submittedName>
        <fullName evidence="1">Uncharacterized protein</fullName>
    </submittedName>
</protein>
<accession>A0ABD0LJC6</accession>
<reference evidence="1 2" key="1">
    <citation type="journal article" date="2023" name="Sci. Data">
        <title>Genome assembly of the Korean intertidal mud-creeper Batillaria attramentaria.</title>
        <authorList>
            <person name="Patra A.K."/>
            <person name="Ho P.T."/>
            <person name="Jun S."/>
            <person name="Lee S.J."/>
            <person name="Kim Y."/>
            <person name="Won Y.J."/>
        </authorList>
    </citation>
    <scope>NUCLEOTIDE SEQUENCE [LARGE SCALE GENOMIC DNA]</scope>
    <source>
        <strain evidence="1">Wonlab-2016</strain>
    </source>
</reference>
<keyword evidence="2" id="KW-1185">Reference proteome</keyword>
<dbReference type="Proteomes" id="UP001519460">
    <property type="component" value="Unassembled WGS sequence"/>
</dbReference>
<evidence type="ECO:0000313" key="1">
    <source>
        <dbReference type="EMBL" id="KAK7499631.1"/>
    </source>
</evidence>
<gene>
    <name evidence="1" type="ORF">BaRGS_00009283</name>
</gene>
<evidence type="ECO:0000313" key="2">
    <source>
        <dbReference type="Proteomes" id="UP001519460"/>
    </source>
</evidence>